<evidence type="ECO:0000313" key="1">
    <source>
        <dbReference type="EMBL" id="CAK0905208.1"/>
    </source>
</evidence>
<reference evidence="1" key="1">
    <citation type="submission" date="2023-10" db="EMBL/GenBank/DDBJ databases">
        <authorList>
            <person name="Chen Y."/>
            <person name="Shah S."/>
            <person name="Dougan E. K."/>
            <person name="Thang M."/>
            <person name="Chan C."/>
        </authorList>
    </citation>
    <scope>NUCLEOTIDE SEQUENCE [LARGE SCALE GENOMIC DNA]</scope>
</reference>
<accession>A0ABN9XYL2</accession>
<dbReference type="EMBL" id="CAUYUJ010021515">
    <property type="protein sequence ID" value="CAK0905208.1"/>
    <property type="molecule type" value="Genomic_DNA"/>
</dbReference>
<proteinExistence type="predicted"/>
<protein>
    <submittedName>
        <fullName evidence="1">Uncharacterized protein</fullName>
    </submittedName>
</protein>
<gene>
    <name evidence="1" type="ORF">PCOR1329_LOCUS80965</name>
</gene>
<dbReference type="Proteomes" id="UP001189429">
    <property type="component" value="Unassembled WGS sequence"/>
</dbReference>
<name>A0ABN9XYL2_9DINO</name>
<organism evidence="1 2">
    <name type="scientific">Prorocentrum cordatum</name>
    <dbReference type="NCBI Taxonomy" id="2364126"/>
    <lineage>
        <taxon>Eukaryota</taxon>
        <taxon>Sar</taxon>
        <taxon>Alveolata</taxon>
        <taxon>Dinophyceae</taxon>
        <taxon>Prorocentrales</taxon>
        <taxon>Prorocentraceae</taxon>
        <taxon>Prorocentrum</taxon>
    </lineage>
</organism>
<evidence type="ECO:0000313" key="2">
    <source>
        <dbReference type="Proteomes" id="UP001189429"/>
    </source>
</evidence>
<comment type="caution">
    <text evidence="1">The sequence shown here is derived from an EMBL/GenBank/DDBJ whole genome shotgun (WGS) entry which is preliminary data.</text>
</comment>
<keyword evidence="2" id="KW-1185">Reference proteome</keyword>
<sequence>MEEQAAWSISTHAGSDVYDQPERSYQILALSLSERRAAEDIIHEIEGMLKHLVGEDSGVKVEDPTDPSKRGIRSFQRRKNKANFCKNVQDPQSKHIIGDEFFKHNSIMKGRDTTACTTLASTTRRRRRLRFGGAYLFAVRWRKVAWFNEDGLWQTTSVGKSVEKDAEK</sequence>